<sequence>MLTPIFRITASAFAGRQLAYLALCAVVVALLNSPIVYAHEIGTTRVSILLQEGQTYQVEIVTDAVALAEKLQTTAGEASAIDPSLTGLQAVFARFDEPFRQRVQLAFDTQNVYPAIAYTVTPGAGPLSPAVATIRLSGQIPAEARQLTWSYAWTFASYALTVQRATAEAVTTEWLEGGQTSTPFLLASPTPPVARLDTAWHYLTLGFTHILPLGFDHILFLLALLLPAVLWWQEGRWQPVMTLRLVVLDTAGIVTAFTLAHSLTLSLAVLGVLDLPSWLVETVIAFTIVLAALNNLLPVVTARRWLLAFVLGLIHGFGFASVLRELGLPNEALALALASFNAGVEIGQLSFVMVALPLAFALRQTWAYRRLVLPVGSALVALLALIWCLERGLNITLLPTMAARGTPSVIGSSSPPLSNLPSLS</sequence>
<dbReference type="RefSeq" id="WP_053085241.1">
    <property type="nucleotide sequence ID" value="NZ_CBTJ020000026.1"/>
</dbReference>
<dbReference type="OrthoDB" id="9808870at2"/>
<organism evidence="2 3">
    <name type="scientific">Candidatus Competibacter denitrificans Run_A_D11</name>
    <dbReference type="NCBI Taxonomy" id="1400863"/>
    <lineage>
        <taxon>Bacteria</taxon>
        <taxon>Pseudomonadati</taxon>
        <taxon>Pseudomonadota</taxon>
        <taxon>Gammaproteobacteria</taxon>
        <taxon>Candidatus Competibacteraceae</taxon>
        <taxon>Candidatus Competibacter</taxon>
    </lineage>
</organism>
<comment type="caution">
    <text evidence="2">The sequence shown here is derived from an EMBL/GenBank/DDBJ whole genome shotgun (WGS) entry which is preliminary data.</text>
</comment>
<feature type="transmembrane region" description="Helical" evidence="1">
    <location>
        <begin position="335"/>
        <end position="359"/>
    </location>
</feature>
<dbReference type="InterPro" id="IPR032809">
    <property type="entry name" value="Put_HupE_UreJ"/>
</dbReference>
<proteinExistence type="predicted"/>
<feature type="transmembrane region" description="Helical" evidence="1">
    <location>
        <begin position="275"/>
        <end position="293"/>
    </location>
</feature>
<evidence type="ECO:0000313" key="3">
    <source>
        <dbReference type="Proteomes" id="UP000035760"/>
    </source>
</evidence>
<dbReference type="EMBL" id="CBTJ020000026">
    <property type="protein sequence ID" value="CDI01777.1"/>
    <property type="molecule type" value="Genomic_DNA"/>
</dbReference>
<feature type="transmembrane region" description="Helical" evidence="1">
    <location>
        <begin position="213"/>
        <end position="233"/>
    </location>
</feature>
<feature type="transmembrane region" description="Helical" evidence="1">
    <location>
        <begin position="305"/>
        <end position="323"/>
    </location>
</feature>
<gene>
    <name evidence="2" type="ORF">BN873_200020</name>
</gene>
<keyword evidence="3" id="KW-1185">Reference proteome</keyword>
<reference evidence="2" key="1">
    <citation type="submission" date="2013-07" db="EMBL/GenBank/DDBJ databases">
        <authorList>
            <person name="McIlroy S."/>
        </authorList>
    </citation>
    <scope>NUCLEOTIDE SEQUENCE [LARGE SCALE GENOMIC DNA]</scope>
    <source>
        <strain evidence="2">Run_A_D11</strain>
    </source>
</reference>
<dbReference type="Pfam" id="PF13795">
    <property type="entry name" value="HupE_UreJ_2"/>
    <property type="match status" value="1"/>
</dbReference>
<dbReference type="Proteomes" id="UP000035760">
    <property type="component" value="Unassembled WGS sequence"/>
</dbReference>
<evidence type="ECO:0008006" key="4">
    <source>
        <dbReference type="Google" id="ProtNLM"/>
    </source>
</evidence>
<keyword evidence="1" id="KW-1133">Transmembrane helix</keyword>
<dbReference type="STRING" id="1400863.BN873_200020"/>
<keyword evidence="1" id="KW-0812">Transmembrane</keyword>
<accession>W6M2N9</accession>
<keyword evidence="1" id="KW-0472">Membrane</keyword>
<reference evidence="2" key="2">
    <citation type="submission" date="2014-03" db="EMBL/GenBank/DDBJ databases">
        <title>Candidatus Competibacter-lineage genomes retrieved from metagenomes reveal functional metabolic diversity.</title>
        <authorList>
            <person name="McIlroy S.J."/>
            <person name="Albertsen M."/>
            <person name="Andresen E.K."/>
            <person name="Saunders A.M."/>
            <person name="Kristiansen R."/>
            <person name="Stokholm-Bjerregaard M."/>
            <person name="Nielsen K.L."/>
            <person name="Nielsen P.H."/>
        </authorList>
    </citation>
    <scope>NUCLEOTIDE SEQUENCE</scope>
    <source>
        <strain evidence="2">Run_A_D11</strain>
    </source>
</reference>
<evidence type="ECO:0000256" key="1">
    <source>
        <dbReference type="SAM" id="Phobius"/>
    </source>
</evidence>
<protein>
    <recommendedName>
        <fullName evidence="4">HupE/UreJ family protein</fullName>
    </recommendedName>
</protein>
<feature type="transmembrane region" description="Helical" evidence="1">
    <location>
        <begin position="245"/>
        <end position="269"/>
    </location>
</feature>
<dbReference type="AlphaFoldDB" id="W6M2N9"/>
<evidence type="ECO:0000313" key="2">
    <source>
        <dbReference type="EMBL" id="CDI01777.1"/>
    </source>
</evidence>
<name>W6M2N9_9GAMM</name>
<feature type="transmembrane region" description="Helical" evidence="1">
    <location>
        <begin position="371"/>
        <end position="389"/>
    </location>
</feature>